<evidence type="ECO:0000256" key="5">
    <source>
        <dbReference type="ARBA" id="ARBA00023136"/>
    </source>
</evidence>
<keyword evidence="4" id="KW-1133">Transmembrane helix</keyword>
<keyword evidence="7" id="KW-0175">Coiled coil</keyword>
<evidence type="ECO:0000313" key="8">
    <source>
        <dbReference type="EMBL" id="PZR10202.1"/>
    </source>
</evidence>
<keyword evidence="6" id="KW-0131">Cell cycle</keyword>
<keyword evidence="3" id="KW-0812">Transmembrane</keyword>
<dbReference type="InterPro" id="IPR007060">
    <property type="entry name" value="FtsL/DivIC"/>
</dbReference>
<keyword evidence="2 8" id="KW-0132">Cell division</keyword>
<dbReference type="PANTHER" id="PTHR37485:SF1">
    <property type="entry name" value="CELL DIVISION PROTEIN FTSB"/>
    <property type="match status" value="1"/>
</dbReference>
<dbReference type="PANTHER" id="PTHR37485">
    <property type="entry name" value="CELL DIVISION PROTEIN FTSB"/>
    <property type="match status" value="1"/>
</dbReference>
<organism evidence="8 9">
    <name type="scientific">Archangium gephyra</name>
    <dbReference type="NCBI Taxonomy" id="48"/>
    <lineage>
        <taxon>Bacteria</taxon>
        <taxon>Pseudomonadati</taxon>
        <taxon>Myxococcota</taxon>
        <taxon>Myxococcia</taxon>
        <taxon>Myxococcales</taxon>
        <taxon>Cystobacterineae</taxon>
        <taxon>Archangiaceae</taxon>
        <taxon>Archangium</taxon>
    </lineage>
</organism>
<evidence type="ECO:0000256" key="1">
    <source>
        <dbReference type="ARBA" id="ARBA00022475"/>
    </source>
</evidence>
<keyword evidence="5" id="KW-0472">Membrane</keyword>
<dbReference type="EMBL" id="QFQP01000018">
    <property type="protein sequence ID" value="PZR10202.1"/>
    <property type="molecule type" value="Genomic_DNA"/>
</dbReference>
<dbReference type="Pfam" id="PF04977">
    <property type="entry name" value="DivIC"/>
    <property type="match status" value="1"/>
</dbReference>
<name>A0A2W5T580_9BACT</name>
<evidence type="ECO:0000256" key="3">
    <source>
        <dbReference type="ARBA" id="ARBA00022692"/>
    </source>
</evidence>
<feature type="coiled-coil region" evidence="7">
    <location>
        <begin position="32"/>
        <end position="66"/>
    </location>
</feature>
<protein>
    <submittedName>
        <fullName evidence="8">Cell division protein FtsB</fullName>
    </submittedName>
</protein>
<keyword evidence="1" id="KW-1003">Cell membrane</keyword>
<proteinExistence type="predicted"/>
<sequence>MDRRRQVVWGAVAIALMLAAGSLSAEGGFRRYARLKRDLHSLEERNARLRAENERLKLEAHRLKSEPAALERAARESLGLVRPGEVVFNLENP</sequence>
<evidence type="ECO:0000256" key="6">
    <source>
        <dbReference type="ARBA" id="ARBA00023306"/>
    </source>
</evidence>
<evidence type="ECO:0000256" key="2">
    <source>
        <dbReference type="ARBA" id="ARBA00022618"/>
    </source>
</evidence>
<dbReference type="Proteomes" id="UP000249061">
    <property type="component" value="Unassembled WGS sequence"/>
</dbReference>
<dbReference type="AlphaFoldDB" id="A0A2W5T580"/>
<evidence type="ECO:0000256" key="4">
    <source>
        <dbReference type="ARBA" id="ARBA00022989"/>
    </source>
</evidence>
<gene>
    <name evidence="8" type="ORF">DI536_20465</name>
</gene>
<accession>A0A2W5T580</accession>
<dbReference type="GO" id="GO:0043093">
    <property type="term" value="P:FtsZ-dependent cytokinesis"/>
    <property type="evidence" value="ECO:0007669"/>
    <property type="project" value="TreeGrafter"/>
</dbReference>
<evidence type="ECO:0000313" key="9">
    <source>
        <dbReference type="Proteomes" id="UP000249061"/>
    </source>
</evidence>
<dbReference type="Gene3D" id="1.20.5.170">
    <property type="match status" value="1"/>
</dbReference>
<reference evidence="8 9" key="1">
    <citation type="submission" date="2017-08" db="EMBL/GenBank/DDBJ databases">
        <title>Infants hospitalized years apart are colonized by the same room-sourced microbial strains.</title>
        <authorList>
            <person name="Brooks B."/>
            <person name="Olm M.R."/>
            <person name="Firek B.A."/>
            <person name="Baker R."/>
            <person name="Thomas B.C."/>
            <person name="Morowitz M.J."/>
            <person name="Banfield J.F."/>
        </authorList>
    </citation>
    <scope>NUCLEOTIDE SEQUENCE [LARGE SCALE GENOMIC DNA]</scope>
    <source>
        <strain evidence="8">S2_003_000_R2_14</strain>
    </source>
</reference>
<dbReference type="GO" id="GO:0030428">
    <property type="term" value="C:cell septum"/>
    <property type="evidence" value="ECO:0007669"/>
    <property type="project" value="TreeGrafter"/>
</dbReference>
<comment type="caution">
    <text evidence="8">The sequence shown here is derived from an EMBL/GenBank/DDBJ whole genome shotgun (WGS) entry which is preliminary data.</text>
</comment>
<evidence type="ECO:0000256" key="7">
    <source>
        <dbReference type="SAM" id="Coils"/>
    </source>
</evidence>
<dbReference type="InterPro" id="IPR023081">
    <property type="entry name" value="Cell_div_FtsB"/>
</dbReference>